<feature type="compositionally biased region" description="Basic residues" evidence="1">
    <location>
        <begin position="67"/>
        <end position="90"/>
    </location>
</feature>
<accession>A0A9D9E702</accession>
<dbReference type="Pfam" id="PF11208">
    <property type="entry name" value="DUF2992"/>
    <property type="match status" value="1"/>
</dbReference>
<dbReference type="AlphaFoldDB" id="A0A9D9E702"/>
<dbReference type="Proteomes" id="UP000823614">
    <property type="component" value="Unassembled WGS sequence"/>
</dbReference>
<reference evidence="2" key="2">
    <citation type="journal article" date="2021" name="PeerJ">
        <title>Extensive microbial diversity within the chicken gut microbiome revealed by metagenomics and culture.</title>
        <authorList>
            <person name="Gilroy R."/>
            <person name="Ravi A."/>
            <person name="Getino M."/>
            <person name="Pursley I."/>
            <person name="Horton D.L."/>
            <person name="Alikhan N.F."/>
            <person name="Baker D."/>
            <person name="Gharbi K."/>
            <person name="Hall N."/>
            <person name="Watson M."/>
            <person name="Adriaenssens E.M."/>
            <person name="Foster-Nyarko E."/>
            <person name="Jarju S."/>
            <person name="Secka A."/>
            <person name="Antonio M."/>
            <person name="Oren A."/>
            <person name="Chaudhuri R.R."/>
            <person name="La Ragione R."/>
            <person name="Hildebrand F."/>
            <person name="Pallen M.J."/>
        </authorList>
    </citation>
    <scope>NUCLEOTIDE SEQUENCE</scope>
    <source>
        <strain evidence="2">C6-149</strain>
    </source>
</reference>
<feature type="region of interest" description="Disordered" evidence="1">
    <location>
        <begin position="64"/>
        <end position="139"/>
    </location>
</feature>
<proteinExistence type="predicted"/>
<feature type="compositionally biased region" description="Basic residues" evidence="1">
    <location>
        <begin position="127"/>
        <end position="139"/>
    </location>
</feature>
<evidence type="ECO:0000256" key="1">
    <source>
        <dbReference type="SAM" id="MobiDB-lite"/>
    </source>
</evidence>
<comment type="caution">
    <text evidence="2">The sequence shown here is derived from an EMBL/GenBank/DDBJ whole genome shotgun (WGS) entry which is preliminary data.</text>
</comment>
<evidence type="ECO:0000313" key="2">
    <source>
        <dbReference type="EMBL" id="MBO8441398.1"/>
    </source>
</evidence>
<sequence length="139" mass="16174">MIIHTCLTIIFDGSFYQGIFEVHDEKSYSIAKITLGSSLPKTSIIINLINQRYRLLNFHQIDDNKKSSLKHTNPKRLQRQAAKAVKKHTISTKAQTALKQQLNLKKENSKKQKSKNKKQIAIDRFQKRQIKKIKKHQGH</sequence>
<dbReference type="InterPro" id="IPR016787">
    <property type="entry name" value="UCP021328"/>
</dbReference>
<evidence type="ECO:0000313" key="3">
    <source>
        <dbReference type="Proteomes" id="UP000823614"/>
    </source>
</evidence>
<reference evidence="2" key="1">
    <citation type="submission" date="2020-10" db="EMBL/GenBank/DDBJ databases">
        <authorList>
            <person name="Gilroy R."/>
        </authorList>
    </citation>
    <scope>NUCLEOTIDE SEQUENCE</scope>
    <source>
        <strain evidence="2">C6-149</strain>
    </source>
</reference>
<protein>
    <submittedName>
        <fullName evidence="2">YjdF family protein</fullName>
    </submittedName>
</protein>
<organism evidence="2 3">
    <name type="scientific">Candidatus Gallilactobacillus intestinavium</name>
    <dbReference type="NCBI Taxonomy" id="2840838"/>
    <lineage>
        <taxon>Bacteria</taxon>
        <taxon>Bacillati</taxon>
        <taxon>Bacillota</taxon>
        <taxon>Bacilli</taxon>
        <taxon>Lactobacillales</taxon>
        <taxon>Lactobacillaceae</taxon>
        <taxon>Lactobacillaceae incertae sedis</taxon>
        <taxon>Candidatus Gallilactobacillus</taxon>
    </lineage>
</organism>
<gene>
    <name evidence="2" type="ORF">IAA89_03000</name>
</gene>
<name>A0A9D9E702_9LACO</name>
<dbReference type="EMBL" id="JADIMP010000051">
    <property type="protein sequence ID" value="MBO8441398.1"/>
    <property type="molecule type" value="Genomic_DNA"/>
</dbReference>
<dbReference type="PIRSF" id="PIRSF021328">
    <property type="entry name" value="UCP021328"/>
    <property type="match status" value="1"/>
</dbReference>